<feature type="chain" id="PRO_5024937199" evidence="1">
    <location>
        <begin position="35"/>
        <end position="887"/>
    </location>
</feature>
<dbReference type="InterPro" id="IPR006315">
    <property type="entry name" value="OM_autotransptr_brl_dom"/>
</dbReference>
<dbReference type="GO" id="GO:0019867">
    <property type="term" value="C:outer membrane"/>
    <property type="evidence" value="ECO:0007669"/>
    <property type="project" value="InterPro"/>
</dbReference>
<sequence>MASTRKETTLSALCRGILLAPSLALSLPSSIAEAAAIAVTDGSTQTVDGGTYDGTLRDPALLAANRGSTLVANGVSASSTNTSAVIANNSGVIRLTTSAVQAATANALQATHQGRIEATDVNVQALAANGSGADAERGGHISVTGTIVSGGTGLLAADLGSIRSGADITTSGESAFGAYTAGNGARITLIGGTITTSGARAHGVFATGVDTRIEGTANIVTSGIGAVGAVAEYGGTIDLSGASIRTTGTQANGVTATGTTGRLSLADSTVVTSGIGADAAATLGNGTLSIVRSTLRATGIDAAALRLRGGGTVELHDTTLVSTQASTIMAGSGTTNVSLYNSVATTNNGTWLDVRALDPTMPAVANILVDGSTIRGAAVTDAANVPATSNVTLRNAQWTLTGDSAVTTLTNAGSTIQFAPAAGGFRTLQVANYAGSHGTLALNTYLGADGSPSDRLLVNGGTASGNSLLRIANAGGPGSVTTGDGILVVGTANGGTTAPGAFALGAPAVGGPYEYTLYRGSLDGTQPDNWYLRSFLSCTDPNVPAPPCPAPPTPPQPRYRPEVSLYAAIPSAALQFGRTLIDSFHERAGDQAMLRGRTDLASRAGPGGAWGRLIGMRGSRDGAANGIYGSGPSYDYSFTGAQIGMDLWRRAGETGHRDTAGAYAAIGRASVDVTNFDGQGAGKDTLDGYTFGGYWTHYGPGDWYVDGVLQYTWYDVQANGNRGLPELSTNGFAIATAAEGGLPVRIGTDWVVEPQAQMVYQWVNLHDATDAGARIAFSDAQSLAGRLGVRLARTWTRGSAAAPREVTAWARVSAWHEFLGDPKTRFSSSLGSIPFRADTAGSWGEIKLGVTGEVARNAFVFVSVGYQRGFDGSREAWDGKIGVRVNW</sequence>
<dbReference type="SUPFAM" id="SSF103515">
    <property type="entry name" value="Autotransporter"/>
    <property type="match status" value="1"/>
</dbReference>
<dbReference type="SMART" id="SM00869">
    <property type="entry name" value="Autotransporter"/>
    <property type="match status" value="1"/>
</dbReference>
<dbReference type="CDD" id="cd01344">
    <property type="entry name" value="PL2_Passenger_AT"/>
    <property type="match status" value="1"/>
</dbReference>
<evidence type="ECO:0000259" key="2">
    <source>
        <dbReference type="PROSITE" id="PS51208"/>
    </source>
</evidence>
<organism evidence="3 4">
    <name type="scientific">Cupriavidus pauculus</name>
    <dbReference type="NCBI Taxonomy" id="82633"/>
    <lineage>
        <taxon>Bacteria</taxon>
        <taxon>Pseudomonadati</taxon>
        <taxon>Pseudomonadota</taxon>
        <taxon>Betaproteobacteria</taxon>
        <taxon>Burkholderiales</taxon>
        <taxon>Burkholderiaceae</taxon>
        <taxon>Cupriavidus</taxon>
    </lineage>
</organism>
<dbReference type="OrthoDB" id="8613300at2"/>
<protein>
    <submittedName>
        <fullName evidence="3">Autotransporter outer membrane beta-barrel domain-containing protein</fullName>
    </submittedName>
</protein>
<dbReference type="AlphaFoldDB" id="A0A5P2HDJ4"/>
<dbReference type="InterPro" id="IPR043990">
    <property type="entry name" value="AC_1"/>
</dbReference>
<dbReference type="PROSITE" id="PS51208">
    <property type="entry name" value="AUTOTRANSPORTER"/>
    <property type="match status" value="1"/>
</dbReference>
<dbReference type="PANTHER" id="PTHR35037">
    <property type="entry name" value="C-TERMINAL REGION OF AIDA-LIKE PROTEIN"/>
    <property type="match status" value="1"/>
</dbReference>
<gene>
    <name evidence="3" type="ORF">FOB72_29770</name>
</gene>
<feature type="domain" description="Autotransporter" evidence="2">
    <location>
        <begin position="602"/>
        <end position="887"/>
    </location>
</feature>
<dbReference type="InterPro" id="IPR012332">
    <property type="entry name" value="Autotransporter_pectin_lyase_C"/>
</dbReference>
<dbReference type="SUPFAM" id="SSF51126">
    <property type="entry name" value="Pectin lyase-like"/>
    <property type="match status" value="1"/>
</dbReference>
<feature type="signal peptide" evidence="1">
    <location>
        <begin position="1"/>
        <end position="34"/>
    </location>
</feature>
<dbReference type="NCBIfam" id="TIGR01414">
    <property type="entry name" value="autotrans_barl"/>
    <property type="match status" value="1"/>
</dbReference>
<dbReference type="InterPro" id="IPR011050">
    <property type="entry name" value="Pectin_lyase_fold/virulence"/>
</dbReference>
<evidence type="ECO:0000313" key="3">
    <source>
        <dbReference type="EMBL" id="QET06106.1"/>
    </source>
</evidence>
<dbReference type="Gene3D" id="2.160.20.20">
    <property type="match status" value="1"/>
</dbReference>
<reference evidence="3 4" key="1">
    <citation type="submission" date="2019-09" db="EMBL/GenBank/DDBJ databases">
        <title>FDA dAtabase for Regulatory Grade micrObial Sequences (FDA-ARGOS): Supporting development and validation of Infectious Disease Dx tests.</title>
        <authorList>
            <person name="Sciortino C."/>
            <person name="Tallon L."/>
            <person name="Sadzewicz L."/>
            <person name="Vavikolanu K."/>
            <person name="Mehta A."/>
            <person name="Aluvathingal J."/>
            <person name="Nadendla S."/>
            <person name="Nandy P."/>
            <person name="Geyer C."/>
            <person name="Yan Y."/>
            <person name="Sichtig H."/>
        </authorList>
    </citation>
    <scope>NUCLEOTIDE SEQUENCE [LARGE SCALE GENOMIC DNA]</scope>
    <source>
        <strain evidence="3 4">FDAARGOS_664</strain>
    </source>
</reference>
<dbReference type="PANTHER" id="PTHR35037:SF3">
    <property type="entry name" value="C-TERMINAL REGION OF AIDA-LIKE PROTEIN"/>
    <property type="match status" value="1"/>
</dbReference>
<accession>A0A5P2HDJ4</accession>
<dbReference type="InterPro" id="IPR051551">
    <property type="entry name" value="Autotransporter_adhesion"/>
</dbReference>
<dbReference type="RefSeq" id="WP_150376826.1">
    <property type="nucleotide sequence ID" value="NZ_CP044067.1"/>
</dbReference>
<proteinExistence type="predicted"/>
<dbReference type="InterPro" id="IPR036709">
    <property type="entry name" value="Autotransporte_beta_dom_sf"/>
</dbReference>
<name>A0A5P2HDJ4_9BURK</name>
<dbReference type="Pfam" id="PF18883">
    <property type="entry name" value="AC_1"/>
    <property type="match status" value="1"/>
</dbReference>
<evidence type="ECO:0000256" key="1">
    <source>
        <dbReference type="SAM" id="SignalP"/>
    </source>
</evidence>
<dbReference type="Pfam" id="PF03797">
    <property type="entry name" value="Autotransporter"/>
    <property type="match status" value="1"/>
</dbReference>
<dbReference type="Gene3D" id="2.40.128.130">
    <property type="entry name" value="Autotransporter beta-domain"/>
    <property type="match status" value="1"/>
</dbReference>
<keyword evidence="1" id="KW-0732">Signal</keyword>
<evidence type="ECO:0000313" key="4">
    <source>
        <dbReference type="Proteomes" id="UP000322822"/>
    </source>
</evidence>
<dbReference type="EMBL" id="CP044067">
    <property type="protein sequence ID" value="QET06106.1"/>
    <property type="molecule type" value="Genomic_DNA"/>
</dbReference>
<dbReference type="InterPro" id="IPR005546">
    <property type="entry name" value="Autotransporte_beta"/>
</dbReference>
<dbReference type="Proteomes" id="UP000322822">
    <property type="component" value="Chromosome 2"/>
</dbReference>